<dbReference type="Pfam" id="PF05100">
    <property type="entry name" value="Phage_tail_L"/>
    <property type="match status" value="1"/>
</dbReference>
<name>A0A1I1ZX76_9GAMM</name>
<dbReference type="InterPro" id="IPR006487">
    <property type="entry name" value="Phage_lambda_L"/>
</dbReference>
<organism evidence="1 2">
    <name type="scientific">Dyella marensis</name>
    <dbReference type="NCBI Taxonomy" id="500610"/>
    <lineage>
        <taxon>Bacteria</taxon>
        <taxon>Pseudomonadati</taxon>
        <taxon>Pseudomonadota</taxon>
        <taxon>Gammaproteobacteria</taxon>
        <taxon>Lysobacterales</taxon>
        <taxon>Rhodanobacteraceae</taxon>
        <taxon>Dyella</taxon>
    </lineage>
</organism>
<dbReference type="Proteomes" id="UP000199477">
    <property type="component" value="Unassembled WGS sequence"/>
</dbReference>
<dbReference type="GO" id="GO:0046718">
    <property type="term" value="P:symbiont entry into host cell"/>
    <property type="evidence" value="ECO:0007669"/>
    <property type="project" value="InterPro"/>
</dbReference>
<dbReference type="RefSeq" id="WP_026636565.1">
    <property type="nucleotide sequence ID" value="NZ_FONH01000002.1"/>
</dbReference>
<evidence type="ECO:0000313" key="1">
    <source>
        <dbReference type="EMBL" id="SFE36272.1"/>
    </source>
</evidence>
<dbReference type="GO" id="GO:0051536">
    <property type="term" value="F:iron-sulfur cluster binding"/>
    <property type="evidence" value="ECO:0007669"/>
    <property type="project" value="InterPro"/>
</dbReference>
<gene>
    <name evidence="1" type="ORF">SAMN02799615_00845</name>
</gene>
<protein>
    <submittedName>
        <fullName evidence="1">Lambda-like phage minor tail protein L</fullName>
    </submittedName>
</protein>
<sequence>MTIAADVQKLEPGALVELYELDATFITGGGVGDVLRFHGYTQQGTILWQGQEYSPWPIQADGFELTPDKPPMPTLQVGNANGQITALCLAYQDLVGSLLIRHRTFGRYLDGQPGADPAQEFPLDKWFIERKASETNEVVQFELSSALDFGQQQLPGRKIIANSCSWLQRGGYRGPYCGYSGPPVAKADDTPTSDPAQDACGGRLSSCKLRFGANNPLPYGSFPAAGLLRS</sequence>
<proteinExistence type="predicted"/>
<reference evidence="2" key="1">
    <citation type="submission" date="2016-10" db="EMBL/GenBank/DDBJ databases">
        <authorList>
            <person name="Varghese N."/>
            <person name="Submissions S."/>
        </authorList>
    </citation>
    <scope>NUCLEOTIDE SEQUENCE [LARGE SCALE GENOMIC DNA]</scope>
    <source>
        <strain evidence="2">UNC178MFTsu3.1</strain>
    </source>
</reference>
<dbReference type="STRING" id="500610.SAMN02799615_00845"/>
<accession>A0A1I1ZX76</accession>
<dbReference type="AlphaFoldDB" id="A0A1I1ZX76"/>
<evidence type="ECO:0000313" key="2">
    <source>
        <dbReference type="Proteomes" id="UP000199477"/>
    </source>
</evidence>
<dbReference type="GO" id="GO:0030430">
    <property type="term" value="C:host cell cytoplasm"/>
    <property type="evidence" value="ECO:0007669"/>
    <property type="project" value="InterPro"/>
</dbReference>
<dbReference type="NCBIfam" id="TIGR01600">
    <property type="entry name" value="phage_tail_L"/>
    <property type="match status" value="1"/>
</dbReference>
<keyword evidence="2" id="KW-1185">Reference proteome</keyword>
<dbReference type="EMBL" id="FONH01000002">
    <property type="protein sequence ID" value="SFE36272.1"/>
    <property type="molecule type" value="Genomic_DNA"/>
</dbReference>